<feature type="region of interest" description="Disordered" evidence="1">
    <location>
        <begin position="402"/>
        <end position="422"/>
    </location>
</feature>
<dbReference type="Proteomes" id="UP000318571">
    <property type="component" value="Chromosome 10"/>
</dbReference>
<dbReference type="EMBL" id="VCGU01000458">
    <property type="protein sequence ID" value="TRY63650.1"/>
    <property type="molecule type" value="Genomic_DNA"/>
</dbReference>
<comment type="caution">
    <text evidence="2">The sequence shown here is derived from an EMBL/GenBank/DDBJ whole genome shotgun (WGS) entry which is preliminary data.</text>
</comment>
<proteinExistence type="predicted"/>
<evidence type="ECO:0000313" key="2">
    <source>
        <dbReference type="EMBL" id="TRY63650.1"/>
    </source>
</evidence>
<reference evidence="2 3" key="1">
    <citation type="journal article" date="2018" name="Nat. Ecol. Evol.">
        <title>Genomic signatures of mitonuclear coevolution across populations of Tigriopus californicus.</title>
        <authorList>
            <person name="Barreto F.S."/>
            <person name="Watson E.T."/>
            <person name="Lima T.G."/>
            <person name="Willett C.S."/>
            <person name="Edmands S."/>
            <person name="Li W."/>
            <person name="Burton R.S."/>
        </authorList>
    </citation>
    <scope>NUCLEOTIDE SEQUENCE [LARGE SCALE GENOMIC DNA]</scope>
    <source>
        <strain evidence="2 3">San Diego</strain>
    </source>
</reference>
<accession>A0A553NDY0</accession>
<evidence type="ECO:0000256" key="1">
    <source>
        <dbReference type="SAM" id="MobiDB-lite"/>
    </source>
</evidence>
<feature type="compositionally biased region" description="Polar residues" evidence="1">
    <location>
        <begin position="411"/>
        <end position="422"/>
    </location>
</feature>
<sequence length="422" mass="48800">MPVPLIVCGPGANAAMVWQPYHDEEFVFQPGEILLLKKAQGQVQTGIRDFFNVQLRDWKTLDVLHKPAQYRRTLKFSYYFHCDACHCEMTGHLLQLRSHCQGFAHQANTLKMANHGSYRMDYKLFSLDDLLQTVDEREPVLGLKFITQVKEDPFQLDALYDCSICPGFVGNAAITRNHLVSLDHHRNYFISEYQTKFTYVMEQIEESRLEYSVLKPSQSEIGSAVDKHRYHLMEQREIKELPNQRHLFKFWSTFENVPIPISTVSDDLSSTLVSAQVHGMKTEPQSSEEIKVEFETRTRGPSFSTPRYQVSSSTLNPIEKFHLDIANIVKRALNPYYLPSCKDFRRKIATAEEYGELARQYSHTFRNQWKESHEALGLNPMSIQVNGDIELSVKLLVDMDMEKKPDLDPPCQNNETVSKPQE</sequence>
<protein>
    <submittedName>
        <fullName evidence="2">Uncharacterized protein</fullName>
    </submittedName>
</protein>
<organism evidence="2 3">
    <name type="scientific">Tigriopus californicus</name>
    <name type="common">Marine copepod</name>
    <dbReference type="NCBI Taxonomy" id="6832"/>
    <lineage>
        <taxon>Eukaryota</taxon>
        <taxon>Metazoa</taxon>
        <taxon>Ecdysozoa</taxon>
        <taxon>Arthropoda</taxon>
        <taxon>Crustacea</taxon>
        <taxon>Multicrustacea</taxon>
        <taxon>Hexanauplia</taxon>
        <taxon>Copepoda</taxon>
        <taxon>Harpacticoida</taxon>
        <taxon>Harpacticidae</taxon>
        <taxon>Tigriopus</taxon>
    </lineage>
</organism>
<name>A0A553NDY0_TIGCA</name>
<evidence type="ECO:0000313" key="3">
    <source>
        <dbReference type="Proteomes" id="UP000318571"/>
    </source>
</evidence>
<gene>
    <name evidence="2" type="ORF">TCAL_02048</name>
</gene>
<dbReference type="AlphaFoldDB" id="A0A553NDY0"/>
<keyword evidence="3" id="KW-1185">Reference proteome</keyword>